<keyword evidence="1" id="KW-0863">Zinc-finger</keyword>
<name>A0A9D4I440_DREPO</name>
<reference evidence="3" key="2">
    <citation type="submission" date="2020-11" db="EMBL/GenBank/DDBJ databases">
        <authorList>
            <person name="McCartney M.A."/>
            <person name="Auch B."/>
            <person name="Kono T."/>
            <person name="Mallez S."/>
            <person name="Becker A."/>
            <person name="Gohl D.M."/>
            <person name="Silverstein K.A.T."/>
            <person name="Koren S."/>
            <person name="Bechman K.B."/>
            <person name="Herman A."/>
            <person name="Abrahante J.E."/>
            <person name="Garbe J."/>
        </authorList>
    </citation>
    <scope>NUCLEOTIDE SEQUENCE</scope>
    <source>
        <strain evidence="3">Duluth1</strain>
        <tissue evidence="3">Whole animal</tissue>
    </source>
</reference>
<dbReference type="PANTHER" id="PTHR25462:SF305">
    <property type="entry name" value="RING-TYPE DOMAIN-CONTAINING PROTEIN"/>
    <property type="match status" value="1"/>
</dbReference>
<sequence>MATFSQSTIEKGSDMVQDFVCSTCEDKKQVKMADFYCESCVQFYCGTCIGMHSQLFTKHAPYGRGDMKKWPVSEKVEDFLLKCDVHKEENLKMFCDEHSELCCTHCAFINHRLCQKVTFISDIVKSQSTDLHQLSVSIQTILKEMKELQDNQEASIQAVQSSYDQQLHTIHKTRQEIIAALDTIEQNTITEMKDTLTKLQAAFKSDVDKCIRLRDELKQLRDAIQDIGDKSKLELSFIATRKCKEKMQQSEAYLKKNSLQVKVAITFQPNSDIVQYLSKLSGLGTIEHSTKTLMVQDNPNKKIIVHGQSVHNVKLSKDSEECCIIATLVCPDRQILVVDNNNKNVKLLNQQYQVVSHWSATAFPRDICAITPVEVAVTLGDENTHEVQFITVNKRQLVTGRKFQLKHTCRGIACHQGDLYITADNSLYKYTVSGKQVRKMYEDASSPHTVEKCAVSPTGDKLYITDYSQNKLLTLARDGSVLATFTDHALLEPCDVHVTPAGQVLVCGMGSHTILQVDSEGRRKLATLATKEDGVLWPWAVCYSRHTASIIVGLNANNSILVFKVQ</sequence>
<dbReference type="Proteomes" id="UP000828390">
    <property type="component" value="Unassembled WGS sequence"/>
</dbReference>
<keyword evidence="4" id="KW-1185">Reference proteome</keyword>
<dbReference type="InterPro" id="IPR000315">
    <property type="entry name" value="Znf_B-box"/>
</dbReference>
<gene>
    <name evidence="3" type="ORF">DPMN_183984</name>
</gene>
<proteinExistence type="predicted"/>
<feature type="domain" description="B box-type" evidence="2">
    <location>
        <begin position="78"/>
        <end position="112"/>
    </location>
</feature>
<dbReference type="OrthoDB" id="6108862at2759"/>
<accession>A0A9D4I440</accession>
<dbReference type="GO" id="GO:0005654">
    <property type="term" value="C:nucleoplasm"/>
    <property type="evidence" value="ECO:0007669"/>
    <property type="project" value="TreeGrafter"/>
</dbReference>
<dbReference type="Gene3D" id="2.120.10.30">
    <property type="entry name" value="TolB, C-terminal domain"/>
    <property type="match status" value="1"/>
</dbReference>
<keyword evidence="1" id="KW-0479">Metal-binding</keyword>
<dbReference type="InterPro" id="IPR011042">
    <property type="entry name" value="6-blade_b-propeller_TolB-like"/>
</dbReference>
<dbReference type="GO" id="GO:0008270">
    <property type="term" value="F:zinc ion binding"/>
    <property type="evidence" value="ECO:0007669"/>
    <property type="project" value="UniProtKB-KW"/>
</dbReference>
<dbReference type="SUPFAM" id="SSF57845">
    <property type="entry name" value="B-box zinc-binding domain"/>
    <property type="match status" value="1"/>
</dbReference>
<dbReference type="GO" id="GO:0061630">
    <property type="term" value="F:ubiquitin protein ligase activity"/>
    <property type="evidence" value="ECO:0007669"/>
    <property type="project" value="TreeGrafter"/>
</dbReference>
<dbReference type="EMBL" id="JAIWYP010000010">
    <property type="protein sequence ID" value="KAH3749486.1"/>
    <property type="molecule type" value="Genomic_DNA"/>
</dbReference>
<dbReference type="CDD" id="cd19756">
    <property type="entry name" value="Bbox2"/>
    <property type="match status" value="1"/>
</dbReference>
<protein>
    <recommendedName>
        <fullName evidence="2">B box-type domain-containing protein</fullName>
    </recommendedName>
</protein>
<dbReference type="SUPFAM" id="SSF101898">
    <property type="entry name" value="NHL repeat"/>
    <property type="match status" value="1"/>
</dbReference>
<dbReference type="AlphaFoldDB" id="A0A9D4I440"/>
<feature type="domain" description="B box-type" evidence="2">
    <location>
        <begin position="16"/>
        <end position="59"/>
    </location>
</feature>
<dbReference type="Gene3D" id="3.30.160.60">
    <property type="entry name" value="Classic Zinc Finger"/>
    <property type="match status" value="1"/>
</dbReference>
<organism evidence="3 4">
    <name type="scientific">Dreissena polymorpha</name>
    <name type="common">Zebra mussel</name>
    <name type="synonym">Mytilus polymorpha</name>
    <dbReference type="NCBI Taxonomy" id="45954"/>
    <lineage>
        <taxon>Eukaryota</taxon>
        <taxon>Metazoa</taxon>
        <taxon>Spiralia</taxon>
        <taxon>Lophotrochozoa</taxon>
        <taxon>Mollusca</taxon>
        <taxon>Bivalvia</taxon>
        <taxon>Autobranchia</taxon>
        <taxon>Heteroconchia</taxon>
        <taxon>Euheterodonta</taxon>
        <taxon>Imparidentia</taxon>
        <taxon>Neoheterodontei</taxon>
        <taxon>Myida</taxon>
        <taxon>Dreissenoidea</taxon>
        <taxon>Dreissenidae</taxon>
        <taxon>Dreissena</taxon>
    </lineage>
</organism>
<dbReference type="Gene3D" id="2.40.10.500">
    <property type="match status" value="1"/>
</dbReference>
<evidence type="ECO:0000313" key="4">
    <source>
        <dbReference type="Proteomes" id="UP000828390"/>
    </source>
</evidence>
<evidence type="ECO:0000259" key="2">
    <source>
        <dbReference type="PROSITE" id="PS50119"/>
    </source>
</evidence>
<keyword evidence="1" id="KW-0862">Zinc</keyword>
<comment type="caution">
    <text evidence="3">The sequence shown here is derived from an EMBL/GenBank/DDBJ whole genome shotgun (WGS) entry which is preliminary data.</text>
</comment>
<dbReference type="PROSITE" id="PS50119">
    <property type="entry name" value="ZF_BBOX"/>
    <property type="match status" value="2"/>
</dbReference>
<evidence type="ECO:0000256" key="1">
    <source>
        <dbReference type="PROSITE-ProRule" id="PRU00024"/>
    </source>
</evidence>
<dbReference type="PANTHER" id="PTHR25462">
    <property type="entry name" value="BONUS, ISOFORM C-RELATED"/>
    <property type="match status" value="1"/>
</dbReference>
<reference evidence="3" key="1">
    <citation type="journal article" date="2019" name="bioRxiv">
        <title>The Genome of the Zebra Mussel, Dreissena polymorpha: A Resource for Invasive Species Research.</title>
        <authorList>
            <person name="McCartney M.A."/>
            <person name="Auch B."/>
            <person name="Kono T."/>
            <person name="Mallez S."/>
            <person name="Zhang Y."/>
            <person name="Obille A."/>
            <person name="Becker A."/>
            <person name="Abrahante J.E."/>
            <person name="Garbe J."/>
            <person name="Badalamenti J.P."/>
            <person name="Herman A."/>
            <person name="Mangelson H."/>
            <person name="Liachko I."/>
            <person name="Sullivan S."/>
            <person name="Sone E.D."/>
            <person name="Koren S."/>
            <person name="Silverstein K.A.T."/>
            <person name="Beckman K.B."/>
            <person name="Gohl D.M."/>
        </authorList>
    </citation>
    <scope>NUCLEOTIDE SEQUENCE</scope>
    <source>
        <strain evidence="3">Duluth1</strain>
        <tissue evidence="3">Whole animal</tissue>
    </source>
</reference>
<evidence type="ECO:0000313" key="3">
    <source>
        <dbReference type="EMBL" id="KAH3749486.1"/>
    </source>
</evidence>
<dbReference type="InterPro" id="IPR047153">
    <property type="entry name" value="TRIM45/56/19-like"/>
</dbReference>